<accession>A0A2U1TG47</accession>
<protein>
    <recommendedName>
        <fullName evidence="5">Cell division protein FtsL</fullName>
    </recommendedName>
</protein>
<keyword evidence="2" id="KW-1133">Transmembrane helix</keyword>
<evidence type="ECO:0000256" key="1">
    <source>
        <dbReference type="SAM" id="MobiDB-lite"/>
    </source>
</evidence>
<dbReference type="Proteomes" id="UP000244962">
    <property type="component" value="Unassembled WGS sequence"/>
</dbReference>
<dbReference type="OrthoDB" id="4792842at2"/>
<dbReference type="RefSeq" id="WP_108390871.1">
    <property type="nucleotide sequence ID" value="NZ_CP026949.1"/>
</dbReference>
<dbReference type="AlphaFoldDB" id="A0A2U1TG47"/>
<feature type="region of interest" description="Disordered" evidence="1">
    <location>
        <begin position="171"/>
        <end position="196"/>
    </location>
</feature>
<keyword evidence="4" id="KW-1185">Reference proteome</keyword>
<comment type="caution">
    <text evidence="3">The sequence shown here is derived from an EMBL/GenBank/DDBJ whole genome shotgun (WGS) entry which is preliminary data.</text>
</comment>
<keyword evidence="2" id="KW-0812">Transmembrane</keyword>
<evidence type="ECO:0008006" key="5">
    <source>
        <dbReference type="Google" id="ProtNLM"/>
    </source>
</evidence>
<feature type="compositionally biased region" description="Polar residues" evidence="1">
    <location>
        <begin position="1"/>
        <end position="10"/>
    </location>
</feature>
<organism evidence="3 4">
    <name type="scientific">Mycetocola zhujimingii</name>
    <dbReference type="NCBI Taxonomy" id="2079792"/>
    <lineage>
        <taxon>Bacteria</taxon>
        <taxon>Bacillati</taxon>
        <taxon>Actinomycetota</taxon>
        <taxon>Actinomycetes</taxon>
        <taxon>Micrococcales</taxon>
        <taxon>Microbacteriaceae</taxon>
        <taxon>Mycetocola</taxon>
    </lineage>
</organism>
<evidence type="ECO:0000313" key="3">
    <source>
        <dbReference type="EMBL" id="PWC07836.1"/>
    </source>
</evidence>
<proteinExistence type="predicted"/>
<dbReference type="KEGG" id="myl:C3E77_06440"/>
<sequence>MSANLATTFPATLPGVPQRTPAPARPLRALPASDAHRARPKIAYAIGAVTGVLAIVVTQLLLSVGLSHGAYEISALTKQQTQLTWQKQAVTDDLLEVSSPQFIAANAQALGMVISGTPAYLRLSDGGIVGVPAAGTTESSVPVGASTLVANSLITDLPLVTVPDQVVDPAGAGVADPEASTAPISLDNGIPSPQTH</sequence>
<dbReference type="EMBL" id="QEFB01000001">
    <property type="protein sequence ID" value="PWC07836.1"/>
    <property type="molecule type" value="Genomic_DNA"/>
</dbReference>
<feature type="transmembrane region" description="Helical" evidence="2">
    <location>
        <begin position="42"/>
        <end position="62"/>
    </location>
</feature>
<evidence type="ECO:0000256" key="2">
    <source>
        <dbReference type="SAM" id="Phobius"/>
    </source>
</evidence>
<reference evidence="4" key="1">
    <citation type="submission" date="2018-04" db="EMBL/GenBank/DDBJ databases">
        <authorList>
            <person name="Liu S."/>
            <person name="Wang Z."/>
            <person name="Li J."/>
        </authorList>
    </citation>
    <scope>NUCLEOTIDE SEQUENCE [LARGE SCALE GENOMIC DNA]</scope>
    <source>
        <strain evidence="4">622</strain>
    </source>
</reference>
<keyword evidence="2" id="KW-0472">Membrane</keyword>
<gene>
    <name evidence="3" type="ORF">DF223_00260</name>
</gene>
<name>A0A2U1TG47_9MICO</name>
<evidence type="ECO:0000313" key="4">
    <source>
        <dbReference type="Proteomes" id="UP000244962"/>
    </source>
</evidence>
<feature type="region of interest" description="Disordered" evidence="1">
    <location>
        <begin position="1"/>
        <end position="26"/>
    </location>
</feature>